<dbReference type="Gene3D" id="3.90.550.10">
    <property type="entry name" value="Spore Coat Polysaccharide Biosynthesis Protein SpsA, Chain A"/>
    <property type="match status" value="1"/>
</dbReference>
<reference evidence="2" key="1">
    <citation type="journal article" date="2023" name="Microbiol Resour">
        <title>Genome Sequences of Rhodoplanes serenus and Two Thermotolerant Strains, Rhodoplanes tepidamans and 'Rhodoplanes cryptolactis,' Further Refine the Genus.</title>
        <authorList>
            <person name="Rayyan A.A."/>
            <person name="Kyndt J.A."/>
        </authorList>
    </citation>
    <scope>NUCLEOTIDE SEQUENCE</scope>
    <source>
        <strain evidence="2">DSM 9987</strain>
    </source>
</reference>
<reference evidence="2" key="2">
    <citation type="submission" date="2023-02" db="EMBL/GenBank/DDBJ databases">
        <authorList>
            <person name="Rayyan A."/>
            <person name="Meyer T."/>
            <person name="Kyndt J.A."/>
        </authorList>
    </citation>
    <scope>NUCLEOTIDE SEQUENCE</scope>
    <source>
        <strain evidence="2">DSM 9987</strain>
    </source>
</reference>
<dbReference type="EC" id="2.4.-.-" evidence="2"/>
<evidence type="ECO:0000259" key="1">
    <source>
        <dbReference type="Pfam" id="PF00535"/>
    </source>
</evidence>
<proteinExistence type="predicted"/>
<sequence length="349" mass="37315">MTVRVSVAMPVRDGGPFLREALDSVLGQTRGDLELIAVDDGSTDDTPAILAEAARRDSRVRVLSTGGRGLVAALEMAVAAARGDCLARLDADDVAMPDRLARQLAVMEARPGLGLLGSWAETIDAAGRPIGRLTPETDPQRLAALLQRTNPFIHSSLILRTDLVRRLGGYRAAFEAAEDYDLWLRIAEVAEVANLPEPLIRYRWHGGNVTSRKEVRQCFSVRLAQCAAAARRAGGADPAAALTEPPDFCAPGCEATFFADDARLYRVLVLADPQVPPPSGPLDLAPLLRPSPPLTHRERKLAQKALAALLTRPAIAGGIGKARLLWLAARLHPARAAALAWRALAGRTG</sequence>
<keyword evidence="2" id="KW-0808">Transferase</keyword>
<dbReference type="Pfam" id="PF00535">
    <property type="entry name" value="Glycos_transf_2"/>
    <property type="match status" value="1"/>
</dbReference>
<keyword evidence="2" id="KW-0328">Glycosyltransferase</keyword>
<dbReference type="InterPro" id="IPR001173">
    <property type="entry name" value="Glyco_trans_2-like"/>
</dbReference>
<dbReference type="SUPFAM" id="SSF53448">
    <property type="entry name" value="Nucleotide-diphospho-sugar transferases"/>
    <property type="match status" value="1"/>
</dbReference>
<evidence type="ECO:0000313" key="2">
    <source>
        <dbReference type="EMBL" id="MDC7784418.1"/>
    </source>
</evidence>
<comment type="caution">
    <text evidence="2">The sequence shown here is derived from an EMBL/GenBank/DDBJ whole genome shotgun (WGS) entry which is preliminary data.</text>
</comment>
<accession>A0ABT5J476</accession>
<evidence type="ECO:0000313" key="3">
    <source>
        <dbReference type="Proteomes" id="UP001165652"/>
    </source>
</evidence>
<protein>
    <submittedName>
        <fullName evidence="2">Glycosyltransferase</fullName>
        <ecNumber evidence="2">2.4.-.-</ecNumber>
    </submittedName>
</protein>
<feature type="domain" description="Glycosyltransferase 2-like" evidence="1">
    <location>
        <begin position="6"/>
        <end position="128"/>
    </location>
</feature>
<dbReference type="PANTHER" id="PTHR43685">
    <property type="entry name" value="GLYCOSYLTRANSFERASE"/>
    <property type="match status" value="1"/>
</dbReference>
<dbReference type="GO" id="GO:0016757">
    <property type="term" value="F:glycosyltransferase activity"/>
    <property type="evidence" value="ECO:0007669"/>
    <property type="project" value="UniProtKB-KW"/>
</dbReference>
<dbReference type="EMBL" id="JAQQLI010000002">
    <property type="protein sequence ID" value="MDC7784418.1"/>
    <property type="molecule type" value="Genomic_DNA"/>
</dbReference>
<organism evidence="2 3">
    <name type="scientific">Rhodoplanes tepidamans</name>
    <name type="common">Rhodoplanes cryptolactis</name>
    <dbReference type="NCBI Taxonomy" id="200616"/>
    <lineage>
        <taxon>Bacteria</taxon>
        <taxon>Pseudomonadati</taxon>
        <taxon>Pseudomonadota</taxon>
        <taxon>Alphaproteobacteria</taxon>
        <taxon>Hyphomicrobiales</taxon>
        <taxon>Nitrobacteraceae</taxon>
        <taxon>Rhodoplanes</taxon>
    </lineage>
</organism>
<keyword evidence="3" id="KW-1185">Reference proteome</keyword>
<gene>
    <name evidence="2" type="ORF">PQJ73_01865</name>
</gene>
<dbReference type="RefSeq" id="WP_272775269.1">
    <property type="nucleotide sequence ID" value="NZ_JAQQLI010000002.1"/>
</dbReference>
<dbReference type="InterPro" id="IPR029044">
    <property type="entry name" value="Nucleotide-diphossugar_trans"/>
</dbReference>
<dbReference type="Proteomes" id="UP001165652">
    <property type="component" value="Unassembled WGS sequence"/>
</dbReference>
<dbReference type="InterPro" id="IPR050834">
    <property type="entry name" value="Glycosyltransf_2"/>
</dbReference>
<dbReference type="PANTHER" id="PTHR43685:SF10">
    <property type="entry name" value="LACTO-N-NEOTETRAOSE BIOSYNTHESIS GLYCOSYL TRANSFERASE LGTA"/>
    <property type="match status" value="1"/>
</dbReference>
<name>A0ABT5J476_RHOTP</name>